<feature type="region of interest" description="Disordered" evidence="1">
    <location>
        <begin position="193"/>
        <end position="226"/>
    </location>
</feature>
<feature type="region of interest" description="Disordered" evidence="1">
    <location>
        <begin position="88"/>
        <end position="164"/>
    </location>
</feature>
<sequence>MPLAAANRCPKSTGRRYFFAARSGASSCGPILNGERGGAASRGPVHAPLPIGAGRRKNEDRPPAVSGAFRDQCRRDCGKAPVRAARTAAFRQSAPGRRTPILSPFSSSGAQAEAGRPRDRRIPLRVLPPACRGPARGRRDFRGERERTRDGQKASAGDGGPFCQTFGFRKGLGKPGRPAGNLPRLDRIRLQSLRRPGRSAGNLPPAMAPKNRGTTSAVFTGWEGPE</sequence>
<organism evidence="2 3">
    <name type="scientific">Caldibacillus debilis GB1</name>
    <dbReference type="NCBI Taxonomy" id="1339248"/>
    <lineage>
        <taxon>Bacteria</taxon>
        <taxon>Bacillati</taxon>
        <taxon>Bacillota</taxon>
        <taxon>Bacilli</taxon>
        <taxon>Bacillales</taxon>
        <taxon>Bacillaceae</taxon>
        <taxon>Caldibacillus</taxon>
    </lineage>
</organism>
<feature type="region of interest" description="Disordered" evidence="1">
    <location>
        <begin position="36"/>
        <end position="72"/>
    </location>
</feature>
<gene>
    <name evidence="2" type="ORF">Cdeb_01484</name>
</gene>
<reference evidence="2 3" key="1">
    <citation type="submission" date="2013-12" db="EMBL/GenBank/DDBJ databases">
        <title>Genome and proteome characterization of Caldibacillus debilis GB1 derived from a cellulolytic aero-tolerant co-culture.</title>
        <authorList>
            <person name="Wushke S.T."/>
            <person name="Zhang X."/>
            <person name="Fristensky B."/>
            <person name="Wilkins J.A."/>
            <person name="Levin D.B."/>
            <person name="Sparling R."/>
        </authorList>
    </citation>
    <scope>NUCLEOTIDE SEQUENCE [LARGE SCALE GENOMIC DNA]</scope>
    <source>
        <strain evidence="2 3">GB1</strain>
    </source>
</reference>
<evidence type="ECO:0000256" key="1">
    <source>
        <dbReference type="SAM" id="MobiDB-lite"/>
    </source>
</evidence>
<dbReference type="Proteomes" id="UP000286235">
    <property type="component" value="Unassembled WGS sequence"/>
</dbReference>
<protein>
    <submittedName>
        <fullName evidence="2">Uncharacterized protein</fullName>
    </submittedName>
</protein>
<feature type="compositionally biased region" description="Basic and acidic residues" evidence="1">
    <location>
        <begin position="137"/>
        <end position="152"/>
    </location>
</feature>
<proteinExistence type="predicted"/>
<comment type="caution">
    <text evidence="2">The sequence shown here is derived from an EMBL/GenBank/DDBJ whole genome shotgun (WGS) entry which is preliminary data.</text>
</comment>
<dbReference type="EMBL" id="AZRV01000044">
    <property type="protein sequence ID" value="RKO61532.1"/>
    <property type="molecule type" value="Genomic_DNA"/>
</dbReference>
<evidence type="ECO:0000313" key="3">
    <source>
        <dbReference type="Proteomes" id="UP000286235"/>
    </source>
</evidence>
<evidence type="ECO:0000313" key="2">
    <source>
        <dbReference type="EMBL" id="RKO61532.1"/>
    </source>
</evidence>
<dbReference type="AlphaFoldDB" id="A0A420VCZ4"/>
<name>A0A420VCZ4_9BACI</name>
<keyword evidence="3" id="KW-1185">Reference proteome</keyword>
<accession>A0A420VCZ4</accession>